<dbReference type="Pfam" id="PF01168">
    <property type="entry name" value="Ala_racemase_N"/>
    <property type="match status" value="1"/>
</dbReference>
<sequence length="450" mass="48055">MLGTTDSATSPNFSGPLKAFPPVPDGITPGDVRTRRPALRDLTTPLVTVDESAIAHNIETMRAWCERAGVGLAPHGKTTMNRVLWQRQLDAGAWGITVATPWQLSVALGWRIPRIMLANALVQPAYLRLVSDALRDTDTDTRIVVWADSLRAVEIMDAVLREASGAENAALGAEAGRPEAAEAAGTARPLEVLVELGQHGGRTGARTHEEAIAIASAISASPALALAGVAGYEGALAHHGDEASLAIIRGYLNRLADLDDALRDSYDPRIESVIVTAGGSAYFDVVAEVLSPRHAPAEGREVLMRSGAYISHDDGFYRGITPLGRSGEANFRSAIHGWSTVVSRPEPGIALLDGGKRDLPFDEGLPEVQGVRRFGQETLEELPGASVTAMNDQHTFLALPADSTLRVGDVVRLGLSHPCTTFDKWRALIVIDDVRAEHPLATDVLYTEFG</sequence>
<dbReference type="SMART" id="SM01119">
    <property type="entry name" value="D-ser_dehydrat"/>
    <property type="match status" value="1"/>
</dbReference>
<evidence type="ECO:0000313" key="6">
    <source>
        <dbReference type="Proteomes" id="UP000269438"/>
    </source>
</evidence>
<evidence type="ECO:0000256" key="3">
    <source>
        <dbReference type="SAM" id="MobiDB-lite"/>
    </source>
</evidence>
<dbReference type="InterPro" id="IPR051466">
    <property type="entry name" value="D-amino_acid_metab_enzyme"/>
</dbReference>
<dbReference type="EMBL" id="RCUY01000015">
    <property type="protein sequence ID" value="RLP79392.1"/>
    <property type="molecule type" value="Genomic_DNA"/>
</dbReference>
<evidence type="ECO:0000313" key="5">
    <source>
        <dbReference type="EMBL" id="RLP79392.1"/>
    </source>
</evidence>
<evidence type="ECO:0000256" key="2">
    <source>
        <dbReference type="ARBA" id="ARBA00023239"/>
    </source>
</evidence>
<feature type="domain" description="D-serine dehydratase-like" evidence="4">
    <location>
        <begin position="334"/>
        <end position="432"/>
    </location>
</feature>
<dbReference type="AlphaFoldDB" id="A0A3L7AIX8"/>
<reference evidence="5 6" key="1">
    <citation type="submission" date="2018-10" db="EMBL/GenBank/DDBJ databases">
        <authorList>
            <person name="Li J."/>
        </authorList>
    </citation>
    <scope>NUCLEOTIDE SEQUENCE [LARGE SCALE GENOMIC DNA]</scope>
    <source>
        <strain evidence="5 6">JCM 11654</strain>
    </source>
</reference>
<keyword evidence="6" id="KW-1185">Reference proteome</keyword>
<comment type="similarity">
    <text evidence="1">Belongs to the DSD1 family.</text>
</comment>
<dbReference type="GO" id="GO:0016829">
    <property type="term" value="F:lyase activity"/>
    <property type="evidence" value="ECO:0007669"/>
    <property type="project" value="UniProtKB-KW"/>
</dbReference>
<evidence type="ECO:0000256" key="1">
    <source>
        <dbReference type="ARBA" id="ARBA00005323"/>
    </source>
</evidence>
<comment type="caution">
    <text evidence="5">The sequence shown here is derived from an EMBL/GenBank/DDBJ whole genome shotgun (WGS) entry which is preliminary data.</text>
</comment>
<dbReference type="Proteomes" id="UP000269438">
    <property type="component" value="Unassembled WGS sequence"/>
</dbReference>
<dbReference type="InterPro" id="IPR026956">
    <property type="entry name" value="D-ser_dehydrat-like_dom"/>
</dbReference>
<accession>A0A3L7AIX8</accession>
<dbReference type="Gene3D" id="3.20.20.10">
    <property type="entry name" value="Alanine racemase"/>
    <property type="match status" value="1"/>
</dbReference>
<dbReference type="InterPro" id="IPR029066">
    <property type="entry name" value="PLP-binding_barrel"/>
</dbReference>
<gene>
    <name evidence="5" type="ORF">D9V34_16565</name>
</gene>
<dbReference type="Gene3D" id="2.40.37.20">
    <property type="entry name" value="D-serine dehydratase-like domain"/>
    <property type="match status" value="1"/>
</dbReference>
<feature type="region of interest" description="Disordered" evidence="3">
    <location>
        <begin position="1"/>
        <end position="35"/>
    </location>
</feature>
<feature type="compositionally biased region" description="Polar residues" evidence="3">
    <location>
        <begin position="1"/>
        <end position="13"/>
    </location>
</feature>
<dbReference type="SUPFAM" id="SSF51419">
    <property type="entry name" value="PLP-binding barrel"/>
    <property type="match status" value="1"/>
</dbReference>
<evidence type="ECO:0000259" key="4">
    <source>
        <dbReference type="SMART" id="SM01119"/>
    </source>
</evidence>
<protein>
    <submittedName>
        <fullName evidence="5">Amino acid deaminase</fullName>
    </submittedName>
</protein>
<dbReference type="OrthoDB" id="9811417at2"/>
<dbReference type="PANTHER" id="PTHR28004:SF8">
    <property type="entry name" value="D-SERINE DEAMINASE"/>
    <property type="match status" value="1"/>
</dbReference>
<dbReference type="InterPro" id="IPR042208">
    <property type="entry name" value="D-ser_dehydrat-like_sf"/>
</dbReference>
<dbReference type="Pfam" id="PF14031">
    <property type="entry name" value="D-ser_dehydrat"/>
    <property type="match status" value="1"/>
</dbReference>
<proteinExistence type="inferred from homology"/>
<organism evidence="5 6">
    <name type="scientific">Mycetocola lacteus</name>
    <dbReference type="NCBI Taxonomy" id="76637"/>
    <lineage>
        <taxon>Bacteria</taxon>
        <taxon>Bacillati</taxon>
        <taxon>Actinomycetota</taxon>
        <taxon>Actinomycetes</taxon>
        <taxon>Micrococcales</taxon>
        <taxon>Microbacteriaceae</taxon>
        <taxon>Mycetocola</taxon>
    </lineage>
</organism>
<dbReference type="InterPro" id="IPR001608">
    <property type="entry name" value="Ala_racemase_N"/>
</dbReference>
<keyword evidence="2" id="KW-0456">Lyase</keyword>
<name>A0A3L7AIX8_9MICO</name>
<dbReference type="PANTHER" id="PTHR28004">
    <property type="entry name" value="ZGC:162816-RELATED"/>
    <property type="match status" value="1"/>
</dbReference>